<dbReference type="EMBL" id="CP045897">
    <property type="protein sequence ID" value="QQP51033.1"/>
    <property type="molecule type" value="Genomic_DNA"/>
</dbReference>
<feature type="non-terminal residue" evidence="2">
    <location>
        <position position="1"/>
    </location>
</feature>
<dbReference type="OrthoDB" id="10070386at2759"/>
<evidence type="ECO:0000313" key="3">
    <source>
        <dbReference type="Proteomes" id="UP000595437"/>
    </source>
</evidence>
<evidence type="ECO:0000259" key="1">
    <source>
        <dbReference type="Pfam" id="PF12017"/>
    </source>
</evidence>
<reference evidence="3" key="1">
    <citation type="submission" date="2021-01" db="EMBL/GenBank/DDBJ databases">
        <title>Caligus Genome Assembly.</title>
        <authorList>
            <person name="Gallardo-Escarate C."/>
        </authorList>
    </citation>
    <scope>NUCLEOTIDE SEQUENCE [LARGE SCALE GENOMIC DNA]</scope>
</reference>
<keyword evidence="3" id="KW-1185">Reference proteome</keyword>
<dbReference type="Proteomes" id="UP000595437">
    <property type="component" value="Chromosome 8"/>
</dbReference>
<evidence type="ECO:0000313" key="2">
    <source>
        <dbReference type="EMBL" id="QQP51033.1"/>
    </source>
</evidence>
<accession>A0A7T8HJ69</accession>
<dbReference type="InterPro" id="IPR021896">
    <property type="entry name" value="THAP9-like_HTH"/>
</dbReference>
<protein>
    <recommendedName>
        <fullName evidence="1">THAP9-like helix-turn-helix domain-containing protein</fullName>
    </recommendedName>
</protein>
<proteinExistence type="predicted"/>
<organism evidence="2 3">
    <name type="scientific">Caligus rogercresseyi</name>
    <name type="common">Sea louse</name>
    <dbReference type="NCBI Taxonomy" id="217165"/>
    <lineage>
        <taxon>Eukaryota</taxon>
        <taxon>Metazoa</taxon>
        <taxon>Ecdysozoa</taxon>
        <taxon>Arthropoda</taxon>
        <taxon>Crustacea</taxon>
        <taxon>Multicrustacea</taxon>
        <taxon>Hexanauplia</taxon>
        <taxon>Copepoda</taxon>
        <taxon>Siphonostomatoida</taxon>
        <taxon>Caligidae</taxon>
        <taxon>Caligus</taxon>
    </lineage>
</organism>
<sequence length="115" mass="13130">FIGVDIAGQLFLRNKDNQLKNNPSRQTYSPEIKKFACTLSFYSMKAYDFVRKTFNFTLPSPTTLRNWYSTIDGAPGFTDESFKCLKALALKNPDNRIICTLILMMLNMTESNIVA</sequence>
<dbReference type="AlphaFoldDB" id="A0A7T8HJ69"/>
<feature type="domain" description="THAP9-like helix-turn-helix" evidence="1">
    <location>
        <begin position="17"/>
        <end position="67"/>
    </location>
</feature>
<name>A0A7T8HJ69_CALRO</name>
<gene>
    <name evidence="2" type="ORF">FKW44_012237</name>
</gene>
<feature type="non-terminal residue" evidence="2">
    <location>
        <position position="115"/>
    </location>
</feature>
<dbReference type="Pfam" id="PF12017">
    <property type="entry name" value="Tnp_P_element"/>
    <property type="match status" value="1"/>
</dbReference>